<accession>A0A382BYB6</accession>
<dbReference type="AlphaFoldDB" id="A0A382BYB6"/>
<evidence type="ECO:0000313" key="1">
    <source>
        <dbReference type="EMBL" id="SVB18609.1"/>
    </source>
</evidence>
<dbReference type="EMBL" id="UINC01031875">
    <property type="protein sequence ID" value="SVB18609.1"/>
    <property type="molecule type" value="Genomic_DNA"/>
</dbReference>
<protein>
    <submittedName>
        <fullName evidence="1">Uncharacterized protein</fullName>
    </submittedName>
</protein>
<reference evidence="1" key="1">
    <citation type="submission" date="2018-05" db="EMBL/GenBank/DDBJ databases">
        <authorList>
            <person name="Lanie J.A."/>
            <person name="Ng W.-L."/>
            <person name="Kazmierczak K.M."/>
            <person name="Andrzejewski T.M."/>
            <person name="Davidsen T.M."/>
            <person name="Wayne K.J."/>
            <person name="Tettelin H."/>
            <person name="Glass J.I."/>
            <person name="Rusch D."/>
            <person name="Podicherti R."/>
            <person name="Tsui H.-C.T."/>
            <person name="Winkler M.E."/>
        </authorList>
    </citation>
    <scope>NUCLEOTIDE SEQUENCE</scope>
</reference>
<name>A0A382BYB6_9ZZZZ</name>
<organism evidence="1">
    <name type="scientific">marine metagenome</name>
    <dbReference type="NCBI Taxonomy" id="408172"/>
    <lineage>
        <taxon>unclassified sequences</taxon>
        <taxon>metagenomes</taxon>
        <taxon>ecological metagenomes</taxon>
    </lineage>
</organism>
<proteinExistence type="predicted"/>
<gene>
    <name evidence="1" type="ORF">METZ01_LOCUS171463</name>
</gene>
<sequence>MSLIEEGFVAYSDGRSVVPPVGELVFKNPP</sequence>
<feature type="non-terminal residue" evidence="1">
    <location>
        <position position="30"/>
    </location>
</feature>